<organism evidence="1">
    <name type="scientific">Anguilla anguilla</name>
    <name type="common">European freshwater eel</name>
    <name type="synonym">Muraena anguilla</name>
    <dbReference type="NCBI Taxonomy" id="7936"/>
    <lineage>
        <taxon>Eukaryota</taxon>
        <taxon>Metazoa</taxon>
        <taxon>Chordata</taxon>
        <taxon>Craniata</taxon>
        <taxon>Vertebrata</taxon>
        <taxon>Euteleostomi</taxon>
        <taxon>Actinopterygii</taxon>
        <taxon>Neopterygii</taxon>
        <taxon>Teleostei</taxon>
        <taxon>Anguilliformes</taxon>
        <taxon>Anguillidae</taxon>
        <taxon>Anguilla</taxon>
    </lineage>
</organism>
<reference evidence="1" key="1">
    <citation type="submission" date="2014-11" db="EMBL/GenBank/DDBJ databases">
        <authorList>
            <person name="Amaro Gonzalez C."/>
        </authorList>
    </citation>
    <scope>NUCLEOTIDE SEQUENCE</scope>
</reference>
<name>A0A0E9WK69_ANGAN</name>
<proteinExistence type="predicted"/>
<evidence type="ECO:0000313" key="1">
    <source>
        <dbReference type="EMBL" id="JAH89873.1"/>
    </source>
</evidence>
<dbReference type="EMBL" id="GBXM01018704">
    <property type="protein sequence ID" value="JAH89873.1"/>
    <property type="molecule type" value="Transcribed_RNA"/>
</dbReference>
<sequence length="77" mass="8976">MIQSTVKHERFSRAQAKYTLLFHFCTVQRLQGDTLVLSEFHPGHITHPSLTQGINYSVLSWGQTTELHYNWNIHPNL</sequence>
<reference evidence="1" key="2">
    <citation type="journal article" date="2015" name="Fish Shellfish Immunol.">
        <title>Early steps in the European eel (Anguilla anguilla)-Vibrio vulnificus interaction in the gills: Role of the RtxA13 toxin.</title>
        <authorList>
            <person name="Callol A."/>
            <person name="Pajuelo D."/>
            <person name="Ebbesson L."/>
            <person name="Teles M."/>
            <person name="MacKenzie S."/>
            <person name="Amaro C."/>
        </authorList>
    </citation>
    <scope>NUCLEOTIDE SEQUENCE</scope>
</reference>
<accession>A0A0E9WK69</accession>
<dbReference type="AlphaFoldDB" id="A0A0E9WK69"/>
<protein>
    <submittedName>
        <fullName evidence="1">Uncharacterized protein</fullName>
    </submittedName>
</protein>